<reference evidence="2" key="1">
    <citation type="submission" date="2023-10" db="EMBL/GenBank/DDBJ databases">
        <authorList>
            <person name="Chen Y."/>
            <person name="Shah S."/>
            <person name="Dougan E. K."/>
            <person name="Thang M."/>
            <person name="Chan C."/>
        </authorList>
    </citation>
    <scope>NUCLEOTIDE SEQUENCE [LARGE SCALE GENOMIC DNA]</scope>
</reference>
<sequence>ERPGTHSRGRPQERVRLRGGARGGVPDRGAGEPRGAQRRRGRPGTRPRAARLAPRRGRRGRRHEWRRRRGVRGRRAAAATVPSHALAPDVGPSARAAVQAPAVHGPRRVPGGQRPHPRLQQPVALPALQPRAEGGRPLHRHLCGGSARRHCRRGGGGPRGARRLLEGGGASDWTRRHWLLQQRRRGP</sequence>
<evidence type="ECO:0000313" key="2">
    <source>
        <dbReference type="EMBL" id="CAK0807848.1"/>
    </source>
</evidence>
<keyword evidence="3" id="KW-1185">Reference proteome</keyword>
<feature type="compositionally biased region" description="Basic residues" evidence="1">
    <location>
        <begin position="36"/>
        <end position="75"/>
    </location>
</feature>
<dbReference type="Proteomes" id="UP001189429">
    <property type="component" value="Unassembled WGS sequence"/>
</dbReference>
<feature type="compositionally biased region" description="Basic residues" evidence="1">
    <location>
        <begin position="176"/>
        <end position="187"/>
    </location>
</feature>
<feature type="region of interest" description="Disordered" evidence="1">
    <location>
        <begin position="1"/>
        <end position="119"/>
    </location>
</feature>
<feature type="region of interest" description="Disordered" evidence="1">
    <location>
        <begin position="144"/>
        <end position="187"/>
    </location>
</feature>
<feature type="compositionally biased region" description="Basic and acidic residues" evidence="1">
    <location>
        <begin position="1"/>
        <end position="16"/>
    </location>
</feature>
<feature type="non-terminal residue" evidence="2">
    <location>
        <position position="187"/>
    </location>
</feature>
<comment type="caution">
    <text evidence="2">The sequence shown here is derived from an EMBL/GenBank/DDBJ whole genome shotgun (WGS) entry which is preliminary data.</text>
</comment>
<proteinExistence type="predicted"/>
<organism evidence="2 3">
    <name type="scientific">Prorocentrum cordatum</name>
    <dbReference type="NCBI Taxonomy" id="2364126"/>
    <lineage>
        <taxon>Eukaryota</taxon>
        <taxon>Sar</taxon>
        <taxon>Alveolata</taxon>
        <taxon>Dinophyceae</taxon>
        <taxon>Prorocentrales</taxon>
        <taxon>Prorocentraceae</taxon>
        <taxon>Prorocentrum</taxon>
    </lineage>
</organism>
<accession>A0ABN9QQX9</accession>
<gene>
    <name evidence="2" type="ORF">PCOR1329_LOCUS13606</name>
</gene>
<evidence type="ECO:0000313" key="3">
    <source>
        <dbReference type="Proteomes" id="UP001189429"/>
    </source>
</evidence>
<protein>
    <submittedName>
        <fullName evidence="2">Uncharacterized protein</fullName>
    </submittedName>
</protein>
<name>A0ABN9QQX9_9DINO</name>
<feature type="non-terminal residue" evidence="2">
    <location>
        <position position="1"/>
    </location>
</feature>
<dbReference type="EMBL" id="CAUYUJ010004022">
    <property type="protein sequence ID" value="CAK0807848.1"/>
    <property type="molecule type" value="Genomic_DNA"/>
</dbReference>
<feature type="compositionally biased region" description="Basic residues" evidence="1">
    <location>
        <begin position="144"/>
        <end position="153"/>
    </location>
</feature>
<evidence type="ECO:0000256" key="1">
    <source>
        <dbReference type="SAM" id="MobiDB-lite"/>
    </source>
</evidence>